<accession>A0A918P8X1</accession>
<keyword evidence="4" id="KW-1185">Reference proteome</keyword>
<dbReference type="PANTHER" id="PTHR42870:SF1">
    <property type="entry name" value="NON-SPECIFIC LIPID-TRANSFER PROTEIN-LIKE 2"/>
    <property type="match status" value="1"/>
</dbReference>
<dbReference type="InterPro" id="IPR055140">
    <property type="entry name" value="Thiolase_C_2"/>
</dbReference>
<evidence type="ECO:0000313" key="3">
    <source>
        <dbReference type="EMBL" id="GGY90691.1"/>
    </source>
</evidence>
<sequence>MNAPAPPPRPLPTLDEETGWFWTARAGGRLLIGFCEPCARWLHPAQTLCPHCLGEPDHRPVSGRATVLTVTRNDQPWHPALRPPYIIAIVALAEDPAVRLTTNLVGEGAAALGPGSPVRIRFEQHGSVWLPLFEADADTGSAPPSVTLDPPVLPPMPAIIQPRPEDRVVISGVGASAMGRSLGRPQTALAVDAALAALADAGLERTDIDGICCYPGSDGMPGLSRGGVRGLEQALGINPVWHSGANEVPGQIGAVMAAMLAVAAGLCRHVLCVTSFAARNPPRALADPDGRVAGEPAFAAPFGCFSPANWLALYAGAYCHRYQVDPEFLGTIVSASRAQAARNPLALQREPLTLDGYRASRIISTPLRLADCDMPCDGAKAVVVSARQTAPDLRGPAVRVLALGSRMAEPQSWDQGTLTHQPQVFGAAAHMWSRTDLTPDDIDVAMLYDGFSFNLVSWLEALGFCAPGEAAAFIGDGSRIGPGGTLPVNTDGGHLSAGRSNGWGHLIEAVQQLRGDAGARQVRGARTAVVTTGGAIPAGCCLLQRN</sequence>
<dbReference type="SUPFAM" id="SSF50249">
    <property type="entry name" value="Nucleic acid-binding proteins"/>
    <property type="match status" value="1"/>
</dbReference>
<evidence type="ECO:0000259" key="1">
    <source>
        <dbReference type="Pfam" id="PF01796"/>
    </source>
</evidence>
<feature type="domain" description="ChsH2 C-terminal OB-fold" evidence="1">
    <location>
        <begin position="59"/>
        <end position="123"/>
    </location>
</feature>
<dbReference type="EMBL" id="BMZA01000001">
    <property type="protein sequence ID" value="GGY90691.1"/>
    <property type="molecule type" value="Genomic_DNA"/>
</dbReference>
<dbReference type="AlphaFoldDB" id="A0A918P8X1"/>
<gene>
    <name evidence="3" type="ORF">GCM10011614_01710</name>
</gene>
<evidence type="ECO:0000313" key="4">
    <source>
        <dbReference type="Proteomes" id="UP000648075"/>
    </source>
</evidence>
<dbReference type="RefSeq" id="WP_189619203.1">
    <property type="nucleotide sequence ID" value="NZ_BMZA01000001.1"/>
</dbReference>
<feature type="domain" description="Thiolase C-terminal" evidence="2">
    <location>
        <begin position="424"/>
        <end position="535"/>
    </location>
</feature>
<proteinExistence type="predicted"/>
<dbReference type="Pfam" id="PF22691">
    <property type="entry name" value="Thiolase_C_1"/>
    <property type="match status" value="1"/>
</dbReference>
<dbReference type="InterPro" id="IPR016039">
    <property type="entry name" value="Thiolase-like"/>
</dbReference>
<protein>
    <recommendedName>
        <fullName evidence="5">3-ketoacyl-CoA thiolase</fullName>
    </recommendedName>
</protein>
<organism evidence="3 4">
    <name type="scientific">Novosphingobium colocasiae</name>
    <dbReference type="NCBI Taxonomy" id="1256513"/>
    <lineage>
        <taxon>Bacteria</taxon>
        <taxon>Pseudomonadati</taxon>
        <taxon>Pseudomonadota</taxon>
        <taxon>Alphaproteobacteria</taxon>
        <taxon>Sphingomonadales</taxon>
        <taxon>Sphingomonadaceae</taxon>
        <taxon>Novosphingobium</taxon>
    </lineage>
</organism>
<dbReference type="PANTHER" id="PTHR42870">
    <property type="entry name" value="ACETYL-COA C-ACETYLTRANSFERASE"/>
    <property type="match status" value="1"/>
</dbReference>
<evidence type="ECO:0008006" key="5">
    <source>
        <dbReference type="Google" id="ProtNLM"/>
    </source>
</evidence>
<evidence type="ECO:0000259" key="2">
    <source>
        <dbReference type="Pfam" id="PF22691"/>
    </source>
</evidence>
<dbReference type="InterPro" id="IPR002878">
    <property type="entry name" value="ChsH2_C"/>
</dbReference>
<dbReference type="GO" id="GO:0016746">
    <property type="term" value="F:acyltransferase activity"/>
    <property type="evidence" value="ECO:0007669"/>
    <property type="project" value="InterPro"/>
</dbReference>
<comment type="caution">
    <text evidence="3">The sequence shown here is derived from an EMBL/GenBank/DDBJ whole genome shotgun (WGS) entry which is preliminary data.</text>
</comment>
<dbReference type="Proteomes" id="UP000648075">
    <property type="component" value="Unassembled WGS sequence"/>
</dbReference>
<name>A0A918P8X1_9SPHN</name>
<dbReference type="InterPro" id="IPR012340">
    <property type="entry name" value="NA-bd_OB-fold"/>
</dbReference>
<dbReference type="Pfam" id="PF01796">
    <property type="entry name" value="OB_ChsH2_C"/>
    <property type="match status" value="1"/>
</dbReference>
<dbReference type="SUPFAM" id="SSF53901">
    <property type="entry name" value="Thiolase-like"/>
    <property type="match status" value="2"/>
</dbReference>
<reference evidence="3" key="2">
    <citation type="submission" date="2020-09" db="EMBL/GenBank/DDBJ databases">
        <authorList>
            <person name="Sun Q."/>
            <person name="Kim S."/>
        </authorList>
    </citation>
    <scope>NUCLEOTIDE SEQUENCE</scope>
    <source>
        <strain evidence="3">KCTC 32255</strain>
    </source>
</reference>
<dbReference type="Gene3D" id="3.40.47.10">
    <property type="match status" value="1"/>
</dbReference>
<dbReference type="CDD" id="cd00829">
    <property type="entry name" value="SCP-x_thiolase"/>
    <property type="match status" value="1"/>
</dbReference>
<reference evidence="3" key="1">
    <citation type="journal article" date="2014" name="Int. J. Syst. Evol. Microbiol.">
        <title>Complete genome sequence of Corynebacterium casei LMG S-19264T (=DSM 44701T), isolated from a smear-ripened cheese.</title>
        <authorList>
            <consortium name="US DOE Joint Genome Institute (JGI-PGF)"/>
            <person name="Walter F."/>
            <person name="Albersmeier A."/>
            <person name="Kalinowski J."/>
            <person name="Ruckert C."/>
        </authorList>
    </citation>
    <scope>NUCLEOTIDE SEQUENCE</scope>
    <source>
        <strain evidence="3">KCTC 32255</strain>
    </source>
</reference>